<sequence length="219" mass="23560">MSSDAPSTPPLRLPPAVRRPRLGVLISGGGTTLLNLQDEIDAGRLDAEIVAVTASRADAVGLARAKQRGLPVADPADKPAGVGLSEHVFGYLRDHRVDLVCLAGFLSLLHIPEDHRGRVLNIHPSLLPAFGGLGMYGNRVHRAVLESGVRVSGCTVHLADEAYDTGPILVQRCCPVETDDTADSLKRRVWEQEKTAFPDAIRLVAGGRHRLEGRRLVRA</sequence>
<feature type="site" description="Raises pKa of active site His" evidence="6">
    <location>
        <position position="164"/>
    </location>
</feature>
<feature type="active site" description="Proton donor" evidence="6">
    <location>
        <position position="123"/>
    </location>
</feature>
<feature type="binding site" evidence="6">
    <location>
        <position position="78"/>
    </location>
    <ligand>
        <name>(6R)-10-formyltetrahydrofolate</name>
        <dbReference type="ChEBI" id="CHEBI:195366"/>
    </ligand>
</feature>
<dbReference type="SUPFAM" id="SSF53328">
    <property type="entry name" value="Formyltransferase"/>
    <property type="match status" value="1"/>
</dbReference>
<keyword evidence="9" id="KW-1185">Reference proteome</keyword>
<evidence type="ECO:0000256" key="5">
    <source>
        <dbReference type="ARBA" id="ARBA00047664"/>
    </source>
</evidence>
<dbReference type="STRING" id="1142394.PSMK_18330"/>
<protein>
    <recommendedName>
        <fullName evidence="6">Phosphoribosylglycinamide formyltransferase</fullName>
        <ecNumber evidence="6">2.1.2.2</ecNumber>
    </recommendedName>
    <alternativeName>
        <fullName evidence="6">5'-phosphoribosylglycinamide transformylase</fullName>
    </alternativeName>
    <alternativeName>
        <fullName evidence="6">GAR transformylase</fullName>
        <shortName evidence="6">GART</shortName>
    </alternativeName>
</protein>
<dbReference type="InterPro" id="IPR001555">
    <property type="entry name" value="GART_AS"/>
</dbReference>
<dbReference type="GO" id="GO:0005737">
    <property type="term" value="C:cytoplasm"/>
    <property type="evidence" value="ECO:0007669"/>
    <property type="project" value="TreeGrafter"/>
</dbReference>
<keyword evidence="3 6" id="KW-0658">Purine biosynthesis</keyword>
<comment type="function">
    <text evidence="6">Catalyzes the transfer of a formyl group from 10-formyltetrahydrofolate to 5-phospho-ribosyl-glycinamide (GAR), producing 5-phospho-ribosyl-N-formylglycinamide (FGAR) and tetrahydrofolate.</text>
</comment>
<dbReference type="PANTHER" id="PTHR43369">
    <property type="entry name" value="PHOSPHORIBOSYLGLYCINAMIDE FORMYLTRANSFERASE"/>
    <property type="match status" value="1"/>
</dbReference>
<dbReference type="AlphaFoldDB" id="I0IFF4"/>
<dbReference type="PROSITE" id="PS00373">
    <property type="entry name" value="GART"/>
    <property type="match status" value="1"/>
</dbReference>
<evidence type="ECO:0000313" key="8">
    <source>
        <dbReference type="EMBL" id="BAM03992.1"/>
    </source>
</evidence>
<evidence type="ECO:0000256" key="1">
    <source>
        <dbReference type="ARBA" id="ARBA00005054"/>
    </source>
</evidence>
<accession>I0IFF4</accession>
<comment type="similarity">
    <text evidence="4 6">Belongs to the GART family.</text>
</comment>
<dbReference type="eggNOG" id="COG0299">
    <property type="taxonomic scope" value="Bacteria"/>
</dbReference>
<proteinExistence type="inferred from homology"/>
<evidence type="ECO:0000256" key="6">
    <source>
        <dbReference type="HAMAP-Rule" id="MF_01930"/>
    </source>
</evidence>
<dbReference type="InterPro" id="IPR036477">
    <property type="entry name" value="Formyl_transf_N_sf"/>
</dbReference>
<dbReference type="CDD" id="cd08645">
    <property type="entry name" value="FMT_core_GART"/>
    <property type="match status" value="1"/>
</dbReference>
<name>I0IFF4_PHYMF</name>
<feature type="binding site" evidence="6">
    <location>
        <position position="121"/>
    </location>
    <ligand>
        <name>(6R)-10-formyltetrahydrofolate</name>
        <dbReference type="ChEBI" id="CHEBI:195366"/>
    </ligand>
</feature>
<keyword evidence="2 6" id="KW-0808">Transferase</keyword>
<comment type="pathway">
    <text evidence="1 6">Purine metabolism; IMP biosynthesis via de novo pathway; N(2)-formyl-N(1)-(5-phospho-D-ribosyl)glycinamide from N(1)-(5-phospho-D-ribosyl)glycinamide (10-formyl THF route): step 1/1.</text>
</comment>
<evidence type="ECO:0000313" key="9">
    <source>
        <dbReference type="Proteomes" id="UP000007881"/>
    </source>
</evidence>
<dbReference type="GO" id="GO:0006189">
    <property type="term" value="P:'de novo' IMP biosynthetic process"/>
    <property type="evidence" value="ECO:0007669"/>
    <property type="project" value="UniProtKB-UniRule"/>
</dbReference>
<dbReference type="PANTHER" id="PTHR43369:SF2">
    <property type="entry name" value="PHOSPHORIBOSYLGLYCINAMIDE FORMYLTRANSFERASE"/>
    <property type="match status" value="1"/>
</dbReference>
<evidence type="ECO:0000259" key="7">
    <source>
        <dbReference type="Pfam" id="PF00551"/>
    </source>
</evidence>
<reference evidence="8 9" key="1">
    <citation type="submission" date="2012-02" db="EMBL/GenBank/DDBJ databases">
        <title>Complete genome sequence of Phycisphaera mikurensis NBRC 102666.</title>
        <authorList>
            <person name="Ankai A."/>
            <person name="Hosoyama A."/>
            <person name="Terui Y."/>
            <person name="Sekine M."/>
            <person name="Fukai R."/>
            <person name="Kato Y."/>
            <person name="Nakamura S."/>
            <person name="Yamada-Narita S."/>
            <person name="Kawakoshi A."/>
            <person name="Fukunaga Y."/>
            <person name="Yamazaki S."/>
            <person name="Fujita N."/>
        </authorList>
    </citation>
    <scope>NUCLEOTIDE SEQUENCE [LARGE SCALE GENOMIC DNA]</scope>
    <source>
        <strain evidence="9">NBRC 102666 / KCTC 22515 / FYK2301M01</strain>
    </source>
</reference>
<evidence type="ECO:0000256" key="4">
    <source>
        <dbReference type="ARBA" id="ARBA00038440"/>
    </source>
</evidence>
<dbReference type="GO" id="GO:0004644">
    <property type="term" value="F:phosphoribosylglycinamide formyltransferase activity"/>
    <property type="evidence" value="ECO:0007669"/>
    <property type="project" value="UniProtKB-UniRule"/>
</dbReference>
<dbReference type="InterPro" id="IPR002376">
    <property type="entry name" value="Formyl_transf_N"/>
</dbReference>
<feature type="domain" description="Formyl transferase N-terminal" evidence="7">
    <location>
        <begin position="22"/>
        <end position="201"/>
    </location>
</feature>
<dbReference type="InterPro" id="IPR004607">
    <property type="entry name" value="GART"/>
</dbReference>
<dbReference type="Proteomes" id="UP000007881">
    <property type="component" value="Chromosome"/>
</dbReference>
<dbReference type="Gene3D" id="3.40.50.170">
    <property type="entry name" value="Formyl transferase, N-terminal domain"/>
    <property type="match status" value="1"/>
</dbReference>
<dbReference type="OrthoDB" id="9806170at2"/>
<dbReference type="EMBL" id="AP012338">
    <property type="protein sequence ID" value="BAM03992.1"/>
    <property type="molecule type" value="Genomic_DNA"/>
</dbReference>
<dbReference type="KEGG" id="phm:PSMK_18330"/>
<dbReference type="HAMAP" id="MF_01930">
    <property type="entry name" value="PurN"/>
    <property type="match status" value="1"/>
</dbReference>
<comment type="caution">
    <text evidence="6">Lacks conserved residue(s) required for the propagation of feature annotation.</text>
</comment>
<dbReference type="UniPathway" id="UPA00074">
    <property type="reaction ID" value="UER00126"/>
</dbReference>
<organism evidence="8 9">
    <name type="scientific">Phycisphaera mikurensis (strain NBRC 102666 / KCTC 22515 / FYK2301M01)</name>
    <dbReference type="NCBI Taxonomy" id="1142394"/>
    <lineage>
        <taxon>Bacteria</taxon>
        <taxon>Pseudomonadati</taxon>
        <taxon>Planctomycetota</taxon>
        <taxon>Phycisphaerae</taxon>
        <taxon>Phycisphaerales</taxon>
        <taxon>Phycisphaeraceae</taxon>
        <taxon>Phycisphaera</taxon>
    </lineage>
</organism>
<evidence type="ECO:0000256" key="2">
    <source>
        <dbReference type="ARBA" id="ARBA00022679"/>
    </source>
</evidence>
<gene>
    <name evidence="6 8" type="primary">purN</name>
    <name evidence="8" type="ordered locus">PSMK_18330</name>
</gene>
<dbReference type="Pfam" id="PF00551">
    <property type="entry name" value="Formyl_trans_N"/>
    <property type="match status" value="1"/>
</dbReference>
<dbReference type="HOGENOM" id="CLU_038395_1_3_0"/>
<comment type="catalytic activity">
    <reaction evidence="5 6">
        <text>N(1)-(5-phospho-beta-D-ribosyl)glycinamide + (6R)-10-formyltetrahydrofolate = N(2)-formyl-N(1)-(5-phospho-beta-D-ribosyl)glycinamide + (6S)-5,6,7,8-tetrahydrofolate + H(+)</text>
        <dbReference type="Rhea" id="RHEA:15053"/>
        <dbReference type="ChEBI" id="CHEBI:15378"/>
        <dbReference type="ChEBI" id="CHEBI:57453"/>
        <dbReference type="ChEBI" id="CHEBI:143788"/>
        <dbReference type="ChEBI" id="CHEBI:147286"/>
        <dbReference type="ChEBI" id="CHEBI:195366"/>
        <dbReference type="EC" id="2.1.2.2"/>
    </reaction>
</comment>
<dbReference type="EC" id="2.1.2.2" evidence="6"/>
<evidence type="ECO:0000256" key="3">
    <source>
        <dbReference type="ARBA" id="ARBA00022755"/>
    </source>
</evidence>
<dbReference type="RefSeq" id="WP_014437210.1">
    <property type="nucleotide sequence ID" value="NC_017080.1"/>
</dbReference>